<dbReference type="AlphaFoldDB" id="A0A229R7W2"/>
<dbReference type="RefSeq" id="WP_093939444.1">
    <property type="nucleotide sequence ID" value="NZ_NMQT01000269.1"/>
</dbReference>
<organism evidence="1 2">
    <name type="scientific">Amycolatopsis thailandensis</name>
    <dbReference type="NCBI Taxonomy" id="589330"/>
    <lineage>
        <taxon>Bacteria</taxon>
        <taxon>Bacillati</taxon>
        <taxon>Actinomycetota</taxon>
        <taxon>Actinomycetes</taxon>
        <taxon>Pseudonocardiales</taxon>
        <taxon>Pseudonocardiaceae</taxon>
        <taxon>Amycolatopsis</taxon>
    </lineage>
</organism>
<dbReference type="EMBL" id="NMQT01000269">
    <property type="protein sequence ID" value="OXM42750.1"/>
    <property type="molecule type" value="Genomic_DNA"/>
</dbReference>
<proteinExistence type="predicted"/>
<comment type="caution">
    <text evidence="1">The sequence shown here is derived from an EMBL/GenBank/DDBJ whole genome shotgun (WGS) entry which is preliminary data.</text>
</comment>
<sequence>MAKGYFEYLVKGNNKEARGSAGTEAAAWTAAGRRAPGYFTDKDGLISISVNGKTISVKKEHLKAKIAEMVSRS</sequence>
<accession>A0A229R7W2</accession>
<evidence type="ECO:0000313" key="1">
    <source>
        <dbReference type="EMBL" id="OXM42750.1"/>
    </source>
</evidence>
<evidence type="ECO:0000313" key="2">
    <source>
        <dbReference type="Proteomes" id="UP000215223"/>
    </source>
</evidence>
<gene>
    <name evidence="1" type="ORF">CFP71_42225</name>
</gene>
<dbReference type="Proteomes" id="UP000215223">
    <property type="component" value="Unassembled WGS sequence"/>
</dbReference>
<name>A0A229R7W2_9PSEU</name>
<protein>
    <submittedName>
        <fullName evidence="1">Uncharacterized protein</fullName>
    </submittedName>
</protein>
<keyword evidence="2" id="KW-1185">Reference proteome</keyword>
<reference evidence="1 2" key="1">
    <citation type="submission" date="2017-07" db="EMBL/GenBank/DDBJ databases">
        <title>Amycolatopsis thailandensis Genome sequencing and assembly.</title>
        <authorList>
            <person name="Kaur N."/>
            <person name="Mayilraj S."/>
        </authorList>
    </citation>
    <scope>NUCLEOTIDE SEQUENCE [LARGE SCALE GENOMIC DNA]</scope>
    <source>
        <strain evidence="1 2">JCM 16380</strain>
    </source>
</reference>